<keyword evidence="4" id="KW-0539">Nucleus</keyword>
<dbReference type="PANTHER" id="PTHR31200:SF1">
    <property type="entry name" value="INO80 COMPLEX SUBUNIT C"/>
    <property type="match status" value="1"/>
</dbReference>
<dbReference type="SMART" id="SM00993">
    <property type="entry name" value="YL1_C"/>
    <property type="match status" value="1"/>
</dbReference>
<evidence type="ECO:0000256" key="5">
    <source>
        <dbReference type="SAM" id="MobiDB-lite"/>
    </source>
</evidence>
<evidence type="ECO:0000256" key="3">
    <source>
        <dbReference type="ARBA" id="ARBA00023163"/>
    </source>
</evidence>
<keyword evidence="3" id="KW-0804">Transcription</keyword>
<dbReference type="Pfam" id="PF08265">
    <property type="entry name" value="YL1_C"/>
    <property type="match status" value="1"/>
</dbReference>
<keyword evidence="2" id="KW-0805">Transcription regulation</keyword>
<dbReference type="PANTHER" id="PTHR31200">
    <property type="entry name" value="INO80 COMPLEX SUBUNIT C"/>
    <property type="match status" value="1"/>
</dbReference>
<name>A0ABR3G9H7_9PEZI</name>
<feature type="domain" description="Vps72/YL1 C-terminal" evidence="6">
    <location>
        <begin position="92"/>
        <end position="121"/>
    </location>
</feature>
<dbReference type="InterPro" id="IPR029525">
    <property type="entry name" value="INO80C/Ies6"/>
</dbReference>
<protein>
    <submittedName>
        <fullName evidence="7">Chromatin-remodeling complex subunit ies6</fullName>
    </submittedName>
</protein>
<gene>
    <name evidence="7" type="primary">IES6</name>
    <name evidence="7" type="ORF">Q9L58_008492</name>
</gene>
<dbReference type="Proteomes" id="UP001447188">
    <property type="component" value="Unassembled WGS sequence"/>
</dbReference>
<evidence type="ECO:0000259" key="6">
    <source>
        <dbReference type="SMART" id="SM00993"/>
    </source>
</evidence>
<evidence type="ECO:0000256" key="2">
    <source>
        <dbReference type="ARBA" id="ARBA00023015"/>
    </source>
</evidence>
<proteinExistence type="predicted"/>
<keyword evidence="8" id="KW-1185">Reference proteome</keyword>
<feature type="region of interest" description="Disordered" evidence="5">
    <location>
        <begin position="17"/>
        <end position="36"/>
    </location>
</feature>
<comment type="subcellular location">
    <subcellularLocation>
        <location evidence="1">Nucleus</location>
    </subcellularLocation>
</comment>
<dbReference type="EMBL" id="JBBBZM010000160">
    <property type="protein sequence ID" value="KAL0632602.1"/>
    <property type="molecule type" value="Genomic_DNA"/>
</dbReference>
<comment type="caution">
    <text evidence="7">The sequence shown here is derived from an EMBL/GenBank/DDBJ whole genome shotgun (WGS) entry which is preliminary data.</text>
</comment>
<feature type="compositionally biased region" description="Polar residues" evidence="5">
    <location>
        <begin position="44"/>
        <end position="63"/>
    </location>
</feature>
<evidence type="ECO:0000313" key="8">
    <source>
        <dbReference type="Proteomes" id="UP001447188"/>
    </source>
</evidence>
<sequence>MAPQPAAQTNTVLDALDITPHPRPFKSPSWKPTARRTKTLKQILSDATRSQTATQNNSGTSTPLLPVIIQPMGATYANIESAPSLHPAHCKRWCDITGLPANYTDPKTKLRYTNQEVYAAIRMLPPGAADKYLELRGANVILK</sequence>
<evidence type="ECO:0000256" key="1">
    <source>
        <dbReference type="ARBA" id="ARBA00004123"/>
    </source>
</evidence>
<dbReference type="InterPro" id="IPR013272">
    <property type="entry name" value="Vps72/YL1_C"/>
</dbReference>
<accession>A0ABR3G9H7</accession>
<feature type="region of interest" description="Disordered" evidence="5">
    <location>
        <begin position="44"/>
        <end position="64"/>
    </location>
</feature>
<reference evidence="7 8" key="1">
    <citation type="submission" date="2024-02" db="EMBL/GenBank/DDBJ databases">
        <title>Discinaceae phylogenomics.</title>
        <authorList>
            <person name="Dirks A.C."/>
            <person name="James T.Y."/>
        </authorList>
    </citation>
    <scope>NUCLEOTIDE SEQUENCE [LARGE SCALE GENOMIC DNA]</scope>
    <source>
        <strain evidence="7 8">ACD0624</strain>
    </source>
</reference>
<evidence type="ECO:0000256" key="4">
    <source>
        <dbReference type="ARBA" id="ARBA00023242"/>
    </source>
</evidence>
<organism evidence="7 8">
    <name type="scientific">Discina gigas</name>
    <dbReference type="NCBI Taxonomy" id="1032678"/>
    <lineage>
        <taxon>Eukaryota</taxon>
        <taxon>Fungi</taxon>
        <taxon>Dikarya</taxon>
        <taxon>Ascomycota</taxon>
        <taxon>Pezizomycotina</taxon>
        <taxon>Pezizomycetes</taxon>
        <taxon>Pezizales</taxon>
        <taxon>Discinaceae</taxon>
        <taxon>Discina</taxon>
    </lineage>
</organism>
<evidence type="ECO:0000313" key="7">
    <source>
        <dbReference type="EMBL" id="KAL0632602.1"/>
    </source>
</evidence>